<sequence>MAAPGIDNELVEKDLPVAVTLLNNLTEQVASVTRHVQGLIKRVRNGMCQTAKGLSFLELRYQLLLLYLQDLTHLLLKKVEGRSLRGDSGIERLLELRTVLEKMRPIDQKLKYQIDKLVRTAVTGTLGENSRFSLSPQQCPIVLLSDSEEEGNEGEDGEDCGKRESSGPTRKYIPPRLAPMPYDGDQTDADRQKQVLERAKKRALSSSVIRELREQYSDAPEEIREHQDFTSARQGHEEQHRRLYEESMMVRLNLSKKERVSRKRGMLGMTSQLRSLTHFRDISPDWGRASGEICGGDLGNPRPKKKKGMKRKPKEG</sequence>
<proteinExistence type="inferred from homology"/>
<dbReference type="PANTHER" id="PTHR13237">
    <property type="entry name" value="SOMETHING ABOUT SILENCING PROTEIN 10-RELATED"/>
    <property type="match status" value="1"/>
</dbReference>
<evidence type="ECO:0000313" key="5">
    <source>
        <dbReference type="EMBL" id="KAK1152947.1"/>
    </source>
</evidence>
<feature type="compositionally biased region" description="Basic residues" evidence="4">
    <location>
        <begin position="302"/>
        <end position="316"/>
    </location>
</feature>
<protein>
    <submittedName>
        <fullName evidence="5">Neuroguidin</fullName>
    </submittedName>
</protein>
<dbReference type="GO" id="GO:0000462">
    <property type="term" value="P:maturation of SSU-rRNA from tricistronic rRNA transcript (SSU-rRNA, 5.8S rRNA, LSU-rRNA)"/>
    <property type="evidence" value="ECO:0007669"/>
    <property type="project" value="TreeGrafter"/>
</dbReference>
<comment type="similarity">
    <text evidence="3">Belongs to the SAS10 family.</text>
</comment>
<evidence type="ECO:0000256" key="1">
    <source>
        <dbReference type="ARBA" id="ARBA00004486"/>
    </source>
</evidence>
<keyword evidence="6" id="KW-1185">Reference proteome</keyword>
<feature type="region of interest" description="Disordered" evidence="4">
    <location>
        <begin position="215"/>
        <end position="240"/>
    </location>
</feature>
<evidence type="ECO:0000256" key="4">
    <source>
        <dbReference type="SAM" id="MobiDB-lite"/>
    </source>
</evidence>
<feature type="compositionally biased region" description="Acidic residues" evidence="4">
    <location>
        <begin position="146"/>
        <end position="158"/>
    </location>
</feature>
<dbReference type="GO" id="GO:0032040">
    <property type="term" value="C:small-subunit processome"/>
    <property type="evidence" value="ECO:0007669"/>
    <property type="project" value="TreeGrafter"/>
</dbReference>
<organism evidence="5 6">
    <name type="scientific">Acipenser oxyrinchus oxyrinchus</name>
    <dbReference type="NCBI Taxonomy" id="40147"/>
    <lineage>
        <taxon>Eukaryota</taxon>
        <taxon>Metazoa</taxon>
        <taxon>Chordata</taxon>
        <taxon>Craniata</taxon>
        <taxon>Vertebrata</taxon>
        <taxon>Euteleostomi</taxon>
        <taxon>Actinopterygii</taxon>
        <taxon>Chondrostei</taxon>
        <taxon>Acipenseriformes</taxon>
        <taxon>Acipenseridae</taxon>
        <taxon>Acipenser</taxon>
    </lineage>
</organism>
<reference evidence="5" key="1">
    <citation type="submission" date="2022-02" db="EMBL/GenBank/DDBJ databases">
        <title>Atlantic sturgeon de novo genome assembly.</title>
        <authorList>
            <person name="Stock M."/>
            <person name="Klopp C."/>
            <person name="Guiguen Y."/>
            <person name="Cabau C."/>
            <person name="Parinello H."/>
            <person name="Santidrian Yebra-Pimentel E."/>
            <person name="Kuhl H."/>
            <person name="Dirks R.P."/>
            <person name="Guessner J."/>
            <person name="Wuertz S."/>
            <person name="Du K."/>
            <person name="Schartl M."/>
        </authorList>
    </citation>
    <scope>NUCLEOTIDE SEQUENCE</scope>
    <source>
        <strain evidence="5">STURGEONOMICS-FGT-2020</strain>
        <tissue evidence="5">Whole blood</tissue>
    </source>
</reference>
<dbReference type="GO" id="GO:0030175">
    <property type="term" value="C:filopodium"/>
    <property type="evidence" value="ECO:0007669"/>
    <property type="project" value="UniProtKB-SubCell"/>
</dbReference>
<dbReference type="EMBL" id="JAGXEW010000044">
    <property type="protein sequence ID" value="KAK1152947.1"/>
    <property type="molecule type" value="Genomic_DNA"/>
</dbReference>
<name>A0AAD8CMP3_ACIOX</name>
<evidence type="ECO:0000313" key="6">
    <source>
        <dbReference type="Proteomes" id="UP001230051"/>
    </source>
</evidence>
<evidence type="ECO:0000256" key="3">
    <source>
        <dbReference type="ARBA" id="ARBA00010979"/>
    </source>
</evidence>
<dbReference type="InterPro" id="IPR007146">
    <property type="entry name" value="Sas10/Utp3/C1D"/>
</dbReference>
<feature type="region of interest" description="Disordered" evidence="4">
    <location>
        <begin position="290"/>
        <end position="316"/>
    </location>
</feature>
<evidence type="ECO:0000256" key="2">
    <source>
        <dbReference type="ARBA" id="ARBA00004604"/>
    </source>
</evidence>
<feature type="region of interest" description="Disordered" evidence="4">
    <location>
        <begin position="146"/>
        <end position="189"/>
    </location>
</feature>
<comment type="subcellular location">
    <subcellularLocation>
        <location evidence="1">Cell projection</location>
        <location evidence="1">Filopodium</location>
    </subcellularLocation>
    <subcellularLocation>
        <location evidence="2">Nucleus</location>
        <location evidence="2">Nucleolus</location>
    </subcellularLocation>
</comment>
<dbReference type="Pfam" id="PF04000">
    <property type="entry name" value="Sas10_Utp3"/>
    <property type="match status" value="1"/>
</dbReference>
<gene>
    <name evidence="5" type="primary">ngdn</name>
    <name evidence="5" type="ORF">AOXY_G30677</name>
</gene>
<dbReference type="Proteomes" id="UP001230051">
    <property type="component" value="Unassembled WGS sequence"/>
</dbReference>
<dbReference type="AlphaFoldDB" id="A0AAD8CMP3"/>
<dbReference type="PANTHER" id="PTHR13237:SF9">
    <property type="entry name" value="NEUROGUIDIN"/>
    <property type="match status" value="1"/>
</dbReference>
<comment type="caution">
    <text evidence="5">The sequence shown here is derived from an EMBL/GenBank/DDBJ whole genome shotgun (WGS) entry which is preliminary data.</text>
</comment>
<accession>A0AAD8CMP3</accession>